<proteinExistence type="predicted"/>
<accession>A0A645BMS9</accession>
<comment type="caution">
    <text evidence="2">The sequence shown here is derived from an EMBL/GenBank/DDBJ whole genome shotgun (WGS) entry which is preliminary data.</text>
</comment>
<feature type="region of interest" description="Disordered" evidence="1">
    <location>
        <begin position="460"/>
        <end position="481"/>
    </location>
</feature>
<protein>
    <submittedName>
        <fullName evidence="2">Uncharacterized protein</fullName>
    </submittedName>
</protein>
<reference evidence="2" key="1">
    <citation type="submission" date="2019-08" db="EMBL/GenBank/DDBJ databases">
        <authorList>
            <person name="Kucharzyk K."/>
            <person name="Murdoch R.W."/>
            <person name="Higgins S."/>
            <person name="Loffler F."/>
        </authorList>
    </citation>
    <scope>NUCLEOTIDE SEQUENCE</scope>
</reference>
<evidence type="ECO:0000313" key="2">
    <source>
        <dbReference type="EMBL" id="MPM66428.1"/>
    </source>
</evidence>
<sequence length="534" mass="55593">MFQEAWALHSPLLFAISAVRSRAGAGYRAGGRTDIDAADGQLALAGIVGCLVQHRDRVGRSVESPRVLRDRVIDQEGCAALVVAGEVELLLGGGAIRGRCGEVVDELVECRERDVLSLVPAVLDGVDPLLHLRCRGMMASQAAGIDGCLVAHRAGDVVVADLGCAFTGVGHVAVGAGHAIGGVDALAPGLEIGMLSLQHRRAGVGVGEVDPADLVVELDRVLDGQALRPWEGEGLVVAGEVVLDVALRADVGAHLLGGGVGIDVEVRHALAGHVLLDAVDERWAGDPQLHRLRVVAVDAGDRATGMLHGVGVGQLVHGRPARRPVAVAEFVDDLRQGCMTVQASAGLIELEHPAGVLLIDQHVLVAARLAVVDRERVALPHVDEPRVGLELRMGDEQPGVGLGGLAGDLVGLVHLGGTQIGLVLQREVLSPNSRIIGGVGDLDDLGERVLGLLLVGEDRCQQPGEPRGGDGAGDEHHDRDPLPAGACPGVLTRCVVSWGAGIGLVCTHRFTSCVPRRRGNGCMTRFHPCGLNCW</sequence>
<dbReference type="EMBL" id="VSSQ01021077">
    <property type="protein sequence ID" value="MPM66428.1"/>
    <property type="molecule type" value="Genomic_DNA"/>
</dbReference>
<evidence type="ECO:0000256" key="1">
    <source>
        <dbReference type="SAM" id="MobiDB-lite"/>
    </source>
</evidence>
<name>A0A645BMS9_9ZZZZ</name>
<dbReference type="AlphaFoldDB" id="A0A645BMS9"/>
<organism evidence="2">
    <name type="scientific">bioreactor metagenome</name>
    <dbReference type="NCBI Taxonomy" id="1076179"/>
    <lineage>
        <taxon>unclassified sequences</taxon>
        <taxon>metagenomes</taxon>
        <taxon>ecological metagenomes</taxon>
    </lineage>
</organism>
<gene>
    <name evidence="2" type="ORF">SDC9_113335</name>
</gene>